<dbReference type="GO" id="GO:0007018">
    <property type="term" value="P:microtubule-based movement"/>
    <property type="evidence" value="ECO:0007669"/>
    <property type="project" value="InterPro"/>
</dbReference>
<feature type="binding site" evidence="6">
    <location>
        <begin position="119"/>
        <end position="126"/>
    </location>
    <ligand>
        <name>ATP</name>
        <dbReference type="ChEBI" id="CHEBI:30616"/>
    </ligand>
</feature>
<dbReference type="Gene3D" id="1.10.287.1490">
    <property type="match status" value="1"/>
</dbReference>
<feature type="region of interest" description="Disordered" evidence="8">
    <location>
        <begin position="948"/>
        <end position="982"/>
    </location>
</feature>
<evidence type="ECO:0000259" key="9">
    <source>
        <dbReference type="PROSITE" id="PS50067"/>
    </source>
</evidence>
<dbReference type="Proteomes" id="UP001063166">
    <property type="component" value="Unassembled WGS sequence"/>
</dbReference>
<feature type="compositionally biased region" description="Pro residues" evidence="8">
    <location>
        <begin position="270"/>
        <end position="283"/>
    </location>
</feature>
<feature type="region of interest" description="Disordered" evidence="8">
    <location>
        <begin position="1819"/>
        <end position="1887"/>
    </location>
</feature>
<keyword evidence="11" id="KW-1185">Reference proteome</keyword>
<gene>
    <name evidence="10" type="ORF">LshimejAT787_0203630</name>
</gene>
<evidence type="ECO:0000313" key="10">
    <source>
        <dbReference type="EMBL" id="GLB34798.1"/>
    </source>
</evidence>
<feature type="coiled-coil region" evidence="7">
    <location>
        <begin position="1002"/>
        <end position="1043"/>
    </location>
</feature>
<evidence type="ECO:0000313" key="11">
    <source>
        <dbReference type="Proteomes" id="UP001063166"/>
    </source>
</evidence>
<feature type="compositionally biased region" description="Polar residues" evidence="8">
    <location>
        <begin position="1852"/>
        <end position="1884"/>
    </location>
</feature>
<sequence length="2030" mass="225126">MAPSSSSSATTTSVQVALRIRPPTTQDSTSIPARFQRSVIHATSSNTVAIEATAATGSGSGAPNAAATASSSSAAKKQLFSFDQVHPPPTTQYELFQSTAKPLVSRFVEGFNCTILAYGQTSSGKTFTMTGMDLDADPTDPNNAMGIIPRAVSHIFSSAKQLKEERGGAWNYTLKGSFIEIYNEDLIDLLTLDEAVGGRREVQIREDKDGHIIWGGLREVNVRNAAEVMSLLRKGTSIRRTNETDMNAQSSRSHAIFSLTLTQKRYTGSTPPPRSSSPLPPGGRSPSRLARPGSMYASPASSSRVGSPTFGRPATPSFAAAMGRGGLRPASALGHAGERSHNLSIDDERGEWVTVTSKFHFVDLAGSERLKRTAAAGERIKEGISINSGLLALGNVISALGDPARAKSNTASHVPYRDSKLTRLLQDSLGGNAHTLMIACVSPAEWNANETVNTLKYANRARNIKNRAVLNEKEEGWDDVEWLQGTITRLRKELKALKEGGGVTMVNEAPQEVAEGASKKVLAQMTELQNNYEDLRAKFVERTEELTRLRRELGEKQRGSAGGAVGGTARYEEIVGPVIEEYEKTIAAMEAELSLNRAALRHTNELVEEKEEELAVITERHAATELYVEELRGRVAKLTERESATEAYIRDLEEKIKSYDETSLTSNESMTDLKREVTRFKDAESSSSKYIAELEARLGRSDESILSLQQTVEKLENECERRRDEVKSLQSRLETLHQDGQNWRTDLEERERRVKELELKMVEWETRKKDASDARIRLGSVVDEIASARKSLEINISQTPRSTPGETPSSSPIDRTPAQGLPLSANGEPPASRDSALENQLLALQQTHTATLSDLSSVTAKYRDALREISDLAAQIQEAKLSNPGSARSESPDKTTLEIPPPRRRMTGGRVRDANDVQYNSAGRRLFFRQAASAESLHARSLSQSQSLSQELSSVHSRKTSFSSHGTSSSHSPSSSHSHTTLSYLSGVRPNLSISLPSTSPINGNERSVSSLEKEIMRLQEVLKEREAEITLLEQSLKESQEQKSAPLAPVPDVADEALSNVNGKPNGPATTLSPKTQNQFDRIRKTMENGNGHTHDTVFEMNGSSVYSEKDESLERLNELMLSMAQKESHHREVVDSLNAQLSQVQRQLDDLSTLSRDQALNMSTEIEGLTREHEEDLARLEEVQKREVALLEALKTAEANHAAEVEQLRSQHQAALEAKGAEVDELTTRLKAEHEDSLASLRDELAKASSALEKSHRHHEESFGKLKAEHEEELRHRLQQANDVLKSTRDEQEQVLHKLHAEHAEVLRQKDAEANAVLQRTEEEYYNALTKLRGDHAEALKKHAAELNATLERVREEHAGELRMAEIAREGSLSESQSAQAAALQELQDAHAAAIARKEASFAEELEVLKADHARTLAMKVDDFDLQTDRLRLEYETTLSKLKEERRVEVDRLHSDLADAKDEAQKDLDAAVRAVTEQHASVLQELERGHKDEIESLKKAYEVALQESRKKSEDENAALLRSHAEEVDNLKAQHRQEVSDIHASIAALREEHRRNIESVQAQSERLLDEEKSRHSQTLATLEEDHRQALETLRSQNQALVDEKDRLSKNLSTAEDDHRESLQASRAHAQLIGEEKERLAASLTEVKEQHAKELSTLRAEHDVALQELASHKVAADEFTLVREQARQLHERELEQKADAVRDLESQLAGVTAERDDFEAEVARLRGELDRTRGEQSRLIQEASKRESLVGELERHRSVIAEMQENLQKVKDENDAMQLEKGRAETLVRDLQAQLARSASPPNARPVPDRNLSYTRATGLPAMKLPPPTPPPSVPPPPAPAPRTPATANGDAPSSITSQGSSATTTVSSRESQPESPSTSIAPNSPSPADLKVLVKLEQQAKQIEEQEAMIKTLNKQLTHCETDLQTHMDLVTTLETSLGDSEKNLRKARMHATELARERDTLNAKIEALRNELAEAKREVVTVRRSIVEEKQSLEQKLDEERKAKERARQQLDSRMDELQKRKSKFACL</sequence>
<feature type="compositionally biased region" description="Polar residues" evidence="8">
    <location>
        <begin position="794"/>
        <end position="813"/>
    </location>
</feature>
<evidence type="ECO:0000256" key="4">
    <source>
        <dbReference type="ARBA" id="ARBA00022840"/>
    </source>
</evidence>
<dbReference type="InterPro" id="IPR027640">
    <property type="entry name" value="Kinesin-like_fam"/>
</dbReference>
<dbReference type="GO" id="GO:0051231">
    <property type="term" value="P:spindle elongation"/>
    <property type="evidence" value="ECO:0007669"/>
    <property type="project" value="TreeGrafter"/>
</dbReference>
<dbReference type="InterPro" id="IPR036961">
    <property type="entry name" value="Kinesin_motor_dom_sf"/>
</dbReference>
<accession>A0A9P3PF62</accession>
<dbReference type="PANTHER" id="PTHR47969:SF15">
    <property type="entry name" value="CHROMOSOME-ASSOCIATED KINESIN KIF4A-RELATED"/>
    <property type="match status" value="1"/>
</dbReference>
<evidence type="ECO:0000256" key="6">
    <source>
        <dbReference type="PROSITE-ProRule" id="PRU00283"/>
    </source>
</evidence>
<dbReference type="PROSITE" id="PS00411">
    <property type="entry name" value="KINESIN_MOTOR_1"/>
    <property type="match status" value="1"/>
</dbReference>
<keyword evidence="3 6" id="KW-0547">Nucleotide-binding</keyword>
<comment type="similarity">
    <text evidence="6">Belongs to the TRAFAC class myosin-kinesin ATPase superfamily. Kinesin family.</text>
</comment>
<evidence type="ECO:0000256" key="8">
    <source>
        <dbReference type="SAM" id="MobiDB-lite"/>
    </source>
</evidence>
<keyword evidence="5 7" id="KW-0175">Coiled coil</keyword>
<feature type="region of interest" description="Disordered" evidence="8">
    <location>
        <begin position="263"/>
        <end position="323"/>
    </location>
</feature>
<keyword evidence="2" id="KW-0963">Cytoplasm</keyword>
<feature type="coiled-coil region" evidence="7">
    <location>
        <begin position="579"/>
        <end position="655"/>
    </location>
</feature>
<dbReference type="GO" id="GO:0003777">
    <property type="term" value="F:microtubule motor activity"/>
    <property type="evidence" value="ECO:0007669"/>
    <property type="project" value="InterPro"/>
</dbReference>
<dbReference type="InterPro" id="IPR027417">
    <property type="entry name" value="P-loop_NTPase"/>
</dbReference>
<keyword evidence="4 6" id="KW-0067">ATP-binding</keyword>
<dbReference type="SUPFAM" id="SSF52540">
    <property type="entry name" value="P-loop containing nucleoside triphosphate hydrolases"/>
    <property type="match status" value="1"/>
</dbReference>
<feature type="region of interest" description="Disordered" evidence="8">
    <location>
        <begin position="1794"/>
        <end position="1813"/>
    </location>
</feature>
<dbReference type="PRINTS" id="PR00380">
    <property type="entry name" value="KINESINHEAVY"/>
</dbReference>
<comment type="subcellular location">
    <subcellularLocation>
        <location evidence="1">Cytoplasm</location>
    </subcellularLocation>
</comment>
<dbReference type="InterPro" id="IPR019821">
    <property type="entry name" value="Kinesin_motor_CS"/>
</dbReference>
<feature type="domain" description="Kinesin motor" evidence="9">
    <location>
        <begin position="13"/>
        <end position="464"/>
    </location>
</feature>
<dbReference type="EMBL" id="BRPK01000002">
    <property type="protein sequence ID" value="GLB34798.1"/>
    <property type="molecule type" value="Genomic_DNA"/>
</dbReference>
<evidence type="ECO:0000256" key="7">
    <source>
        <dbReference type="SAM" id="Coils"/>
    </source>
</evidence>
<feature type="compositionally biased region" description="Pro residues" evidence="8">
    <location>
        <begin position="1824"/>
        <end position="1843"/>
    </location>
</feature>
<organism evidence="10 11">
    <name type="scientific">Lyophyllum shimeji</name>
    <name type="common">Hon-shimeji</name>
    <name type="synonym">Tricholoma shimeji</name>
    <dbReference type="NCBI Taxonomy" id="47721"/>
    <lineage>
        <taxon>Eukaryota</taxon>
        <taxon>Fungi</taxon>
        <taxon>Dikarya</taxon>
        <taxon>Basidiomycota</taxon>
        <taxon>Agaricomycotina</taxon>
        <taxon>Agaricomycetes</taxon>
        <taxon>Agaricomycetidae</taxon>
        <taxon>Agaricales</taxon>
        <taxon>Tricholomatineae</taxon>
        <taxon>Lyophyllaceae</taxon>
        <taxon>Lyophyllum</taxon>
    </lineage>
</organism>
<feature type="coiled-coil region" evidence="7">
    <location>
        <begin position="698"/>
        <end position="774"/>
    </location>
</feature>
<dbReference type="GO" id="GO:0005875">
    <property type="term" value="C:microtubule associated complex"/>
    <property type="evidence" value="ECO:0007669"/>
    <property type="project" value="TreeGrafter"/>
</dbReference>
<dbReference type="SUPFAM" id="SSF58113">
    <property type="entry name" value="Apolipoprotein A-I"/>
    <property type="match status" value="1"/>
</dbReference>
<dbReference type="GO" id="GO:0007052">
    <property type="term" value="P:mitotic spindle organization"/>
    <property type="evidence" value="ECO:0007669"/>
    <property type="project" value="TreeGrafter"/>
</dbReference>
<feature type="region of interest" description="Disordered" evidence="8">
    <location>
        <begin position="793"/>
        <end position="834"/>
    </location>
</feature>
<feature type="compositionally biased region" description="Basic and acidic residues" evidence="8">
    <location>
        <begin position="1993"/>
        <end position="2022"/>
    </location>
</feature>
<dbReference type="PROSITE" id="PS50067">
    <property type="entry name" value="KINESIN_MOTOR_2"/>
    <property type="match status" value="1"/>
</dbReference>
<dbReference type="Pfam" id="PF00225">
    <property type="entry name" value="Kinesin"/>
    <property type="match status" value="2"/>
</dbReference>
<comment type="caution">
    <text evidence="10">The sequence shown here is derived from an EMBL/GenBank/DDBJ whole genome shotgun (WGS) entry which is preliminary data.</text>
</comment>
<evidence type="ECO:0000256" key="2">
    <source>
        <dbReference type="ARBA" id="ARBA00022490"/>
    </source>
</evidence>
<feature type="coiled-coil region" evidence="7">
    <location>
        <begin position="1493"/>
        <end position="1794"/>
    </location>
</feature>
<dbReference type="GO" id="GO:0005737">
    <property type="term" value="C:cytoplasm"/>
    <property type="evidence" value="ECO:0007669"/>
    <property type="project" value="UniProtKB-SubCell"/>
</dbReference>
<reference evidence="10" key="1">
    <citation type="submission" date="2022-07" db="EMBL/GenBank/DDBJ databases">
        <title>The genome of Lyophyllum shimeji provides insight into the initial evolution of ectomycorrhizal fungal genome.</title>
        <authorList>
            <person name="Kobayashi Y."/>
            <person name="Shibata T."/>
            <person name="Hirakawa H."/>
            <person name="Shigenobu S."/>
            <person name="Nishiyama T."/>
            <person name="Yamada A."/>
            <person name="Hasebe M."/>
            <person name="Kawaguchi M."/>
        </authorList>
    </citation>
    <scope>NUCLEOTIDE SEQUENCE</scope>
    <source>
        <strain evidence="10">AT787</strain>
    </source>
</reference>
<dbReference type="SMART" id="SM00129">
    <property type="entry name" value="KISc"/>
    <property type="match status" value="1"/>
</dbReference>
<feature type="region of interest" description="Disordered" evidence="8">
    <location>
        <begin position="880"/>
        <end position="914"/>
    </location>
</feature>
<keyword evidence="6" id="KW-0505">Motor protein</keyword>
<dbReference type="InterPro" id="IPR001752">
    <property type="entry name" value="Kinesin_motor_dom"/>
</dbReference>
<evidence type="ECO:0000256" key="5">
    <source>
        <dbReference type="ARBA" id="ARBA00023054"/>
    </source>
</evidence>
<dbReference type="OrthoDB" id="3176171at2759"/>
<dbReference type="Gene3D" id="3.40.850.10">
    <property type="entry name" value="Kinesin motor domain"/>
    <property type="match status" value="1"/>
</dbReference>
<proteinExistence type="inferred from homology"/>
<protein>
    <submittedName>
        <fullName evidence="10">Kinesin motor, catalytic domain</fullName>
    </submittedName>
</protein>
<feature type="coiled-coil region" evidence="7">
    <location>
        <begin position="518"/>
        <end position="552"/>
    </location>
</feature>
<evidence type="ECO:0000256" key="1">
    <source>
        <dbReference type="ARBA" id="ARBA00004496"/>
    </source>
</evidence>
<feature type="region of interest" description="Disordered" evidence="8">
    <location>
        <begin position="1993"/>
        <end position="2030"/>
    </location>
</feature>
<name>A0A9P3PF62_LYOSH</name>
<dbReference type="GO" id="GO:0005524">
    <property type="term" value="F:ATP binding"/>
    <property type="evidence" value="ECO:0007669"/>
    <property type="project" value="UniProtKB-UniRule"/>
</dbReference>
<feature type="coiled-coil region" evidence="7">
    <location>
        <begin position="1136"/>
        <end position="1359"/>
    </location>
</feature>
<dbReference type="PANTHER" id="PTHR47969">
    <property type="entry name" value="CHROMOSOME-ASSOCIATED KINESIN KIF4A-RELATED"/>
    <property type="match status" value="1"/>
</dbReference>
<evidence type="ECO:0000256" key="3">
    <source>
        <dbReference type="ARBA" id="ARBA00022741"/>
    </source>
</evidence>
<dbReference type="GO" id="GO:0008017">
    <property type="term" value="F:microtubule binding"/>
    <property type="evidence" value="ECO:0007669"/>
    <property type="project" value="InterPro"/>
</dbReference>